<dbReference type="SMART" id="SM00320">
    <property type="entry name" value="WD40"/>
    <property type="match status" value="4"/>
</dbReference>
<dbReference type="Gene3D" id="2.130.10.10">
    <property type="entry name" value="YVTN repeat-like/Quinoprotein amine dehydrogenase"/>
    <property type="match status" value="1"/>
</dbReference>
<keyword evidence="3" id="KW-0677">Repeat</keyword>
<comment type="similarity">
    <text evidence="1">Belongs to the WD repeat G protein beta family.</text>
</comment>
<gene>
    <name evidence="6" type="ORF">TPC1_16307</name>
</gene>
<dbReference type="PANTHER" id="PTHR19850">
    <property type="entry name" value="GUANINE NUCLEOTIDE-BINDING PROTEIN BETA G PROTEIN BETA"/>
    <property type="match status" value="1"/>
</dbReference>
<protein>
    <submittedName>
        <fullName evidence="6">WD domain, G-beta repeat-containing protein</fullName>
    </submittedName>
</protein>
<dbReference type="PROSITE" id="PS50294">
    <property type="entry name" value="WD_REPEATS_REGION"/>
    <property type="match status" value="1"/>
</dbReference>
<proteinExistence type="inferred from homology"/>
<feature type="non-terminal residue" evidence="6">
    <location>
        <position position="244"/>
    </location>
</feature>
<evidence type="ECO:0000313" key="6">
    <source>
        <dbReference type="EMBL" id="JAP91919.1"/>
    </source>
</evidence>
<dbReference type="InterPro" id="IPR015943">
    <property type="entry name" value="WD40/YVTN_repeat-like_dom_sf"/>
</dbReference>
<dbReference type="PROSITE" id="PS50082">
    <property type="entry name" value="WD_REPEATS_2"/>
    <property type="match status" value="1"/>
</dbReference>
<dbReference type="EMBL" id="GDID01004687">
    <property type="protein sequence ID" value="JAP91919.1"/>
    <property type="molecule type" value="Transcribed_RNA"/>
</dbReference>
<keyword evidence="4" id="KW-0807">Transducer</keyword>
<evidence type="ECO:0000256" key="1">
    <source>
        <dbReference type="ARBA" id="ARBA00009768"/>
    </source>
</evidence>
<organism evidence="6">
    <name type="scientific">Trepomonas sp. PC1</name>
    <dbReference type="NCBI Taxonomy" id="1076344"/>
    <lineage>
        <taxon>Eukaryota</taxon>
        <taxon>Metamonada</taxon>
        <taxon>Diplomonadida</taxon>
        <taxon>Hexamitidae</taxon>
        <taxon>Hexamitinae</taxon>
        <taxon>Trepomonas</taxon>
    </lineage>
</organism>
<dbReference type="InterPro" id="IPR001680">
    <property type="entry name" value="WD40_rpt"/>
</dbReference>
<evidence type="ECO:0000256" key="3">
    <source>
        <dbReference type="ARBA" id="ARBA00022737"/>
    </source>
</evidence>
<keyword evidence="2 5" id="KW-0853">WD repeat</keyword>
<dbReference type="AlphaFoldDB" id="A0A146K8X6"/>
<accession>A0A146K8X6</accession>
<dbReference type="GO" id="GO:0007165">
    <property type="term" value="P:signal transduction"/>
    <property type="evidence" value="ECO:0007669"/>
    <property type="project" value="UniProtKB-KW"/>
</dbReference>
<dbReference type="InterPro" id="IPR036322">
    <property type="entry name" value="WD40_repeat_dom_sf"/>
</dbReference>
<dbReference type="InterPro" id="IPR016346">
    <property type="entry name" value="G-protein_beta_1-5"/>
</dbReference>
<sequence>MSEKAAQMSNSLLIRKYIQQIRQQHTSLRDTELKIYAETKQIKPINLADIQLCRQLRGHNSAVYCLAWSPDSQKLVSAGQDQQIIVWNPVQNKKLYEITAPQSFTTTVRFSPDSESVLFGGLDCQVQISTKFQKPEILYEHGQYVSCVQYFQQNQVLSTSGDKNCLLFDLAKKQQINHFSHLADALTVDTFQNVFATGAMDGFLRVFDPRYAQQTQIFQCKSDVNCVKFLNENLLGAVAGGKLL</sequence>
<dbReference type="PRINTS" id="PR00319">
    <property type="entry name" value="GPROTEINB"/>
</dbReference>
<name>A0A146K8X6_9EUKA</name>
<dbReference type="Pfam" id="PF00400">
    <property type="entry name" value="WD40"/>
    <property type="match status" value="2"/>
</dbReference>
<dbReference type="SUPFAM" id="SSF50978">
    <property type="entry name" value="WD40 repeat-like"/>
    <property type="match status" value="1"/>
</dbReference>
<dbReference type="InterPro" id="IPR001632">
    <property type="entry name" value="WD40_G-protein_beta-like"/>
</dbReference>
<evidence type="ECO:0000256" key="5">
    <source>
        <dbReference type="PROSITE-ProRule" id="PRU00221"/>
    </source>
</evidence>
<feature type="repeat" description="WD" evidence="5">
    <location>
        <begin position="56"/>
        <end position="97"/>
    </location>
</feature>
<reference evidence="6" key="1">
    <citation type="submission" date="2015-07" db="EMBL/GenBank/DDBJ databases">
        <title>Adaptation to a free-living lifestyle via gene acquisitions in the diplomonad Trepomonas sp. PC1.</title>
        <authorList>
            <person name="Xu F."/>
            <person name="Jerlstrom-Hultqvist J."/>
            <person name="Kolisko M."/>
            <person name="Simpson A.G.B."/>
            <person name="Roger A.J."/>
            <person name="Svard S.G."/>
            <person name="Andersson J.O."/>
        </authorList>
    </citation>
    <scope>NUCLEOTIDE SEQUENCE</scope>
    <source>
        <strain evidence="6">PC1</strain>
    </source>
</reference>
<evidence type="ECO:0000256" key="4">
    <source>
        <dbReference type="ARBA" id="ARBA00023224"/>
    </source>
</evidence>
<evidence type="ECO:0000256" key="2">
    <source>
        <dbReference type="ARBA" id="ARBA00022574"/>
    </source>
</evidence>